<evidence type="ECO:0000313" key="2">
    <source>
        <dbReference type="Proteomes" id="UP000826212"/>
    </source>
</evidence>
<organism evidence="1 2">
    <name type="scientific">Halosquirtibacter laminarini</name>
    <dbReference type="NCBI Taxonomy" id="3374600"/>
    <lineage>
        <taxon>Bacteria</taxon>
        <taxon>Pseudomonadati</taxon>
        <taxon>Bacteroidota</taxon>
        <taxon>Bacteroidia</taxon>
        <taxon>Marinilabiliales</taxon>
        <taxon>Prolixibacteraceae</taxon>
        <taxon>Halosquirtibacter</taxon>
    </lineage>
</organism>
<dbReference type="Proteomes" id="UP000826212">
    <property type="component" value="Chromosome"/>
</dbReference>
<keyword evidence="2" id="KW-1185">Reference proteome</keyword>
<evidence type="ECO:0000313" key="1">
    <source>
        <dbReference type="EMBL" id="QZE15176.1"/>
    </source>
</evidence>
<proteinExistence type="predicted"/>
<protein>
    <submittedName>
        <fullName evidence="1">Uncharacterized protein</fullName>
    </submittedName>
</protein>
<accession>A0AC61NHP3</accession>
<sequence>MKRLLAVFCLLVSAMTLHAQEAAKLKNSGNDALRAKNYPLALESYEKAYAADAKFIGEDLKTVYNMGICGYKTKNYNKSIKYFTMCFDQGYKGEKACRYMSYCYKKQKDMDNYVSILEKGLAKYPNSLSIKKSLSKHYLIQANGSYSQAIKVLTKANEAVAAGTFKTNEPQYKKAEQEAKKLYEVALPICEKSLSIYPDSPQAKNMKTQIEKGVSDLTK</sequence>
<dbReference type="EMBL" id="CP081303">
    <property type="protein sequence ID" value="QZE15176.1"/>
    <property type="molecule type" value="Genomic_DNA"/>
</dbReference>
<gene>
    <name evidence="1" type="ORF">K4L44_04910</name>
</gene>
<reference evidence="1" key="1">
    <citation type="submission" date="2021-08" db="EMBL/GenBank/DDBJ databases">
        <title>Novel anaerobic bacterium isolated from sea squirt in East Sea, Republic of Korea.</title>
        <authorList>
            <person name="Nguyen T.H."/>
            <person name="Li Z."/>
            <person name="Lee Y.-J."/>
            <person name="Ko J."/>
            <person name="Kim S.-G."/>
        </authorList>
    </citation>
    <scope>NUCLEOTIDE SEQUENCE</scope>
    <source>
        <strain evidence="1">KCTC 25031</strain>
    </source>
</reference>
<name>A0AC61NHP3_9BACT</name>